<proteinExistence type="predicted"/>
<organism evidence="2 3">
    <name type="scientific">Arsenicicoccus piscis</name>
    <dbReference type="NCBI Taxonomy" id="673954"/>
    <lineage>
        <taxon>Bacteria</taxon>
        <taxon>Bacillati</taxon>
        <taxon>Actinomycetota</taxon>
        <taxon>Actinomycetes</taxon>
        <taxon>Micrococcales</taxon>
        <taxon>Intrasporangiaceae</taxon>
        <taxon>Arsenicicoccus</taxon>
    </lineage>
</organism>
<evidence type="ECO:0000313" key="3">
    <source>
        <dbReference type="Proteomes" id="UP001157109"/>
    </source>
</evidence>
<accession>A0ABQ6HQL1</accession>
<keyword evidence="1" id="KW-0812">Transmembrane</keyword>
<name>A0ABQ6HQL1_9MICO</name>
<keyword evidence="1" id="KW-1133">Transmembrane helix</keyword>
<keyword evidence="3" id="KW-1185">Reference proteome</keyword>
<evidence type="ECO:0000256" key="1">
    <source>
        <dbReference type="SAM" id="Phobius"/>
    </source>
</evidence>
<sequence length="60" mass="6650">MCHDRVMAYLWIVLGFGCLAAATAVALLRERRGWSPPATLTYAAALMALGLVILLWVRYL</sequence>
<feature type="transmembrane region" description="Helical" evidence="1">
    <location>
        <begin position="40"/>
        <end position="59"/>
    </location>
</feature>
<feature type="transmembrane region" description="Helical" evidence="1">
    <location>
        <begin position="6"/>
        <end position="28"/>
    </location>
</feature>
<reference evidence="3" key="1">
    <citation type="journal article" date="2019" name="Int. J. Syst. Evol. Microbiol.">
        <title>The Global Catalogue of Microorganisms (GCM) 10K type strain sequencing project: providing services to taxonomists for standard genome sequencing and annotation.</title>
        <authorList>
            <consortium name="The Broad Institute Genomics Platform"/>
            <consortium name="The Broad Institute Genome Sequencing Center for Infectious Disease"/>
            <person name="Wu L."/>
            <person name="Ma J."/>
        </authorList>
    </citation>
    <scope>NUCLEOTIDE SEQUENCE [LARGE SCALE GENOMIC DNA]</scope>
    <source>
        <strain evidence="3">NBRC 105830</strain>
    </source>
</reference>
<dbReference type="EMBL" id="BSUJ01000001">
    <property type="protein sequence ID" value="GMA20661.1"/>
    <property type="molecule type" value="Genomic_DNA"/>
</dbReference>
<comment type="caution">
    <text evidence="2">The sequence shown here is derived from an EMBL/GenBank/DDBJ whole genome shotgun (WGS) entry which is preliminary data.</text>
</comment>
<protein>
    <submittedName>
        <fullName evidence="2">Uncharacterized protein</fullName>
    </submittedName>
</protein>
<keyword evidence="1" id="KW-0472">Membrane</keyword>
<dbReference type="Proteomes" id="UP001157109">
    <property type="component" value="Unassembled WGS sequence"/>
</dbReference>
<gene>
    <name evidence="2" type="ORF">GCM10025862_26820</name>
</gene>
<dbReference type="PROSITE" id="PS51257">
    <property type="entry name" value="PROKAR_LIPOPROTEIN"/>
    <property type="match status" value="1"/>
</dbReference>
<evidence type="ECO:0000313" key="2">
    <source>
        <dbReference type="EMBL" id="GMA20661.1"/>
    </source>
</evidence>